<reference evidence="2 3" key="1">
    <citation type="journal article" date="2019" name="Int. J. Syst. Evol. Microbiol.">
        <title>The Global Catalogue of Microorganisms (GCM) 10K type strain sequencing project: providing services to taxonomists for standard genome sequencing and annotation.</title>
        <authorList>
            <consortium name="The Broad Institute Genomics Platform"/>
            <consortium name="The Broad Institute Genome Sequencing Center for Infectious Disease"/>
            <person name="Wu L."/>
            <person name="Ma J."/>
        </authorList>
    </citation>
    <scope>NUCLEOTIDE SEQUENCE [LARGE SCALE GENOMIC DNA]</scope>
    <source>
        <strain evidence="2 3">JCM 16378</strain>
    </source>
</reference>
<sequence>MPAPLAYIASVSSRTRFRGLVVLVLALLVTGTVLWVGQSEAQFGWFAYAPLDPGSASALAVVSERRQAGLIVSLTGLLLLSGLVGFMLGRRSGLRSPR</sequence>
<organism evidence="2 3">
    <name type="scientific">Pedococcus aerophilus</name>
    <dbReference type="NCBI Taxonomy" id="436356"/>
    <lineage>
        <taxon>Bacteria</taxon>
        <taxon>Bacillati</taxon>
        <taxon>Actinomycetota</taxon>
        <taxon>Actinomycetes</taxon>
        <taxon>Micrococcales</taxon>
        <taxon>Intrasporangiaceae</taxon>
        <taxon>Pedococcus</taxon>
    </lineage>
</organism>
<protein>
    <submittedName>
        <fullName evidence="2">Uncharacterized protein</fullName>
    </submittedName>
</protein>
<proteinExistence type="predicted"/>
<dbReference type="EMBL" id="BAAARN010000001">
    <property type="protein sequence ID" value="GAA2730042.1"/>
    <property type="molecule type" value="Genomic_DNA"/>
</dbReference>
<accession>A0ABN3UE09</accession>
<gene>
    <name evidence="2" type="ORF">GCM10009867_00560</name>
</gene>
<evidence type="ECO:0000313" key="3">
    <source>
        <dbReference type="Proteomes" id="UP001501326"/>
    </source>
</evidence>
<keyword evidence="1" id="KW-1133">Transmembrane helix</keyword>
<feature type="transmembrane region" description="Helical" evidence="1">
    <location>
        <begin position="68"/>
        <end position="88"/>
    </location>
</feature>
<feature type="transmembrane region" description="Helical" evidence="1">
    <location>
        <begin position="20"/>
        <end position="37"/>
    </location>
</feature>
<keyword evidence="1" id="KW-0812">Transmembrane</keyword>
<keyword evidence="3" id="KW-1185">Reference proteome</keyword>
<name>A0ABN3UE09_9MICO</name>
<dbReference type="Proteomes" id="UP001501326">
    <property type="component" value="Unassembled WGS sequence"/>
</dbReference>
<evidence type="ECO:0000313" key="2">
    <source>
        <dbReference type="EMBL" id="GAA2730042.1"/>
    </source>
</evidence>
<keyword evidence="1" id="KW-0472">Membrane</keyword>
<comment type="caution">
    <text evidence="2">The sequence shown here is derived from an EMBL/GenBank/DDBJ whole genome shotgun (WGS) entry which is preliminary data.</text>
</comment>
<evidence type="ECO:0000256" key="1">
    <source>
        <dbReference type="SAM" id="Phobius"/>
    </source>
</evidence>